<proteinExistence type="predicted"/>
<evidence type="ECO:0000313" key="1">
    <source>
        <dbReference type="EMBL" id="QEJ98748.1"/>
    </source>
</evidence>
<organism evidence="1 2">
    <name type="scientific">Treponema phagedenis</name>
    <dbReference type="NCBI Taxonomy" id="162"/>
    <lineage>
        <taxon>Bacteria</taxon>
        <taxon>Pseudomonadati</taxon>
        <taxon>Spirochaetota</taxon>
        <taxon>Spirochaetia</taxon>
        <taxon>Spirochaetales</taxon>
        <taxon>Treponemataceae</taxon>
        <taxon>Treponema</taxon>
    </lineage>
</organism>
<protein>
    <submittedName>
        <fullName evidence="1">Uncharacterized protein</fullName>
    </submittedName>
</protein>
<reference evidence="1 2" key="1">
    <citation type="submission" date="2019-08" db="EMBL/GenBank/DDBJ databases">
        <authorList>
            <person name="Kuhnert P."/>
        </authorList>
    </citation>
    <scope>NUCLEOTIDE SEQUENCE [LARGE SCALE GENOMIC DNA]</scope>
    <source>
        <strain evidence="1 2">B36.5</strain>
    </source>
</reference>
<name>A0AAE6IV39_TREPH</name>
<evidence type="ECO:0000313" key="2">
    <source>
        <dbReference type="Proteomes" id="UP000323594"/>
    </source>
</evidence>
<accession>A0AAE6IV39</accession>
<gene>
    <name evidence="1" type="ORF">FUT82_12575</name>
</gene>
<dbReference type="EMBL" id="CP042817">
    <property type="protein sequence ID" value="QEJ98748.1"/>
    <property type="molecule type" value="Genomic_DNA"/>
</dbReference>
<dbReference type="Proteomes" id="UP000323594">
    <property type="component" value="Chromosome"/>
</dbReference>
<dbReference type="AlphaFoldDB" id="A0AAE6IV39"/>
<sequence>MAKIKRATANKIEVKAKIFQWDFETSVAKIKPKVENWKALTVEIAEELYIAREYLNGQIGQRKDPTAADYIQFTWSDYCDAIGVSKRTASSWLSAFVPADRSDTGEAYLMSPEEKKELLAAEFDASEARVAQFMKTKKRPDGWTRADDTKVALREELKKMNEIKNLWQGKKKVKPTRDYFAELVEQSDDLKKYAFKNPEQNQIQLKVFDTIDTYLRSFTDIKDRLLAVQNLSVKLKEMTNYYTELDIQAAEAAAKEAERSGTK</sequence>
<dbReference type="RefSeq" id="WP_148879122.1">
    <property type="nucleotide sequence ID" value="NZ_CP042813.1"/>
</dbReference>